<dbReference type="PROSITE" id="PS00143">
    <property type="entry name" value="INSULINASE"/>
    <property type="match status" value="1"/>
</dbReference>
<dbReference type="OMA" id="LASHEPW"/>
<dbReference type="RefSeq" id="XP_013762141.1">
    <property type="nucleotide sequence ID" value="XM_013906687.1"/>
</dbReference>
<keyword evidence="6" id="KW-0862">Zinc</keyword>
<evidence type="ECO:0000256" key="5">
    <source>
        <dbReference type="ARBA" id="ARBA00022801"/>
    </source>
</evidence>
<accession>A0A0L0DIM3</accession>
<dbReference type="InterPro" id="IPR050626">
    <property type="entry name" value="Peptidase_M16"/>
</dbReference>
<dbReference type="InterPro" id="IPR032632">
    <property type="entry name" value="Peptidase_M16_M"/>
</dbReference>
<name>A0A0L0DIM3_THETB</name>
<sequence length="1097" mass="117776">MADSLPPRRLLGVAKGPEEHPASRIPGATPLVTPRTFPADKGEYAAFELSNGLQVIAVSRPGTKMGAAAMNVNVGYFSDPQAVPGLAHFCEHMLFLGTAKYPDESYYAGLVASRAGEENASTSRENTEYYFGVDADHMIEVLDVFAQFFVAPKFSASATARELHAIDEEFNEEYVDDDIRAVQVVKACTGSTHPYSAFDCGNVVSLEEVPAATGVDVRAELMAFHAKWYSANLMRLVVYGAEPLPVLVDAIAASFADVPNMHTPPPRFDPALLAPDAPQHQRPLLLSVATLKSMYTLEVIWQWPSVRGLNDTKPHELIGHLVGHEGEGSIYAALSARGWLKSLSAGVDTETADFCFFSVEMELTSLGFAHVFDVVAALYAYLALLRHAHPLPSWIWDEKVSLDATQFAHKSEVRAVKWVRSLAEAMHELPIDAVISGPYEYAPAFDPDGLATLLDALIPENSIILCKAKDLPAAYGPNASAAWPAVFAAPLASHEPWYDVDYAAISLPTAAPDVVASWASASAVDAAASWDLALPQPNAFIATDFALCEPEASPPPLPPPARPLPTPADPLPPILAAAESGEVLDTAPPSLLVWRTGWEVWHKTDTEFRVPKGLIKLRLRLPLATISPHAAVCMRLWMALLADALISIVYPASVAGLSFSLSHVTEGIAVSVSGYSHKLFDLLSVLVEAIANEELSKGRFVMFREIIGRSLANAGLGEPLPLARNLHDIAISSFKWEITEYRRALASLTYDSFAAFVTSVRTSSAAATLYVHGNFTASRARTESARIASLLDNFVPLPRSCFPAFRSPLLAAGPAGPWVLERLSPDPVNIQSAVMNVYEVSVQSQEANAFVDLLVQLLDERFFTKLRTEQQLGYTVSVGVSGAGRVSRLRFSVQGSAASAPEVDAAIEAFLADFLGNVLPNLTQDELETNLASLAALTLKKKTSLVAAGARVWGELSSLEYLFDRPHVEVAHLAAITRSSLLAFATKVLDPASPLRRKLSVRVHAAASSVGPPPPPGVDPATGKPYIVIDDPLAFRAAATLAPASDKLPTWFIVPHVTELDHPDDAWNAMLASENGHASAYSGSDSGSDSGSSDDDS</sequence>
<dbReference type="GO" id="GO:0051603">
    <property type="term" value="P:proteolysis involved in protein catabolic process"/>
    <property type="evidence" value="ECO:0007669"/>
    <property type="project" value="TreeGrafter"/>
</dbReference>
<reference evidence="14 15" key="1">
    <citation type="submission" date="2010-05" db="EMBL/GenBank/DDBJ databases">
        <title>The Genome Sequence of Thecamonas trahens ATCC 50062.</title>
        <authorList>
            <consortium name="The Broad Institute Genome Sequencing Platform"/>
            <person name="Russ C."/>
            <person name="Cuomo C."/>
            <person name="Shea T."/>
            <person name="Young S.K."/>
            <person name="Zeng Q."/>
            <person name="Koehrsen M."/>
            <person name="Haas B."/>
            <person name="Borodovsky M."/>
            <person name="Guigo R."/>
            <person name="Alvarado L."/>
            <person name="Berlin A."/>
            <person name="Bochicchio J."/>
            <person name="Borenstein D."/>
            <person name="Chapman S."/>
            <person name="Chen Z."/>
            <person name="Freedman E."/>
            <person name="Gellesch M."/>
            <person name="Goldberg J."/>
            <person name="Griggs A."/>
            <person name="Gujja S."/>
            <person name="Heilman E."/>
            <person name="Heiman D."/>
            <person name="Hepburn T."/>
            <person name="Howarth C."/>
            <person name="Jen D."/>
            <person name="Larson L."/>
            <person name="Mehta T."/>
            <person name="Park D."/>
            <person name="Pearson M."/>
            <person name="Roberts A."/>
            <person name="Saif S."/>
            <person name="Shenoy N."/>
            <person name="Sisk P."/>
            <person name="Stolte C."/>
            <person name="Sykes S."/>
            <person name="Thomson T."/>
            <person name="Walk T."/>
            <person name="White J."/>
            <person name="Yandava C."/>
            <person name="Burger G."/>
            <person name="Gray M.W."/>
            <person name="Holland P.W.H."/>
            <person name="King N."/>
            <person name="Lang F.B.F."/>
            <person name="Roger A.J."/>
            <person name="Ruiz-Trillo I."/>
            <person name="Lander E."/>
            <person name="Nusbaum C."/>
        </authorList>
    </citation>
    <scope>NUCLEOTIDE SEQUENCE [LARGE SCALE GENOMIC DNA]</scope>
    <source>
        <strain evidence="14 15">ATCC 50062</strain>
    </source>
</reference>
<dbReference type="InterPro" id="IPR011249">
    <property type="entry name" value="Metalloenz_LuxS/M16"/>
</dbReference>
<dbReference type="FunFam" id="3.30.830.10:FF:000012">
    <property type="entry name" value="Protease 3"/>
    <property type="match status" value="1"/>
</dbReference>
<proteinExistence type="inferred from homology"/>
<dbReference type="GO" id="GO:0004222">
    <property type="term" value="F:metalloendopeptidase activity"/>
    <property type="evidence" value="ECO:0007669"/>
    <property type="project" value="InterPro"/>
</dbReference>
<feature type="region of interest" description="Disordered" evidence="9">
    <location>
        <begin position="1"/>
        <end position="29"/>
    </location>
</feature>
<feature type="domain" description="Peptidase M16 middle/third" evidence="12">
    <location>
        <begin position="407"/>
        <end position="741"/>
    </location>
</feature>
<feature type="domain" description="Peptidase M16 C-terminal" evidence="11">
    <location>
        <begin position="218"/>
        <end position="398"/>
    </location>
</feature>
<dbReference type="PANTHER" id="PTHR43690">
    <property type="entry name" value="NARDILYSIN"/>
    <property type="match status" value="1"/>
</dbReference>
<dbReference type="InterPro" id="IPR054734">
    <property type="entry name" value="PqqF-like_C_4"/>
</dbReference>
<keyword evidence="3" id="KW-0645">Protease</keyword>
<protein>
    <submittedName>
        <fullName evidence="14">Insulin-degrading enzyme</fullName>
    </submittedName>
</protein>
<keyword evidence="15" id="KW-1185">Reference proteome</keyword>
<dbReference type="Pfam" id="PF16187">
    <property type="entry name" value="Peptidase_M16_M"/>
    <property type="match status" value="1"/>
</dbReference>
<dbReference type="GO" id="GO:0005829">
    <property type="term" value="C:cytosol"/>
    <property type="evidence" value="ECO:0007669"/>
    <property type="project" value="TreeGrafter"/>
</dbReference>
<dbReference type="Gene3D" id="3.30.830.10">
    <property type="entry name" value="Metalloenzyme, LuxS/M16 peptidase-like"/>
    <property type="match status" value="4"/>
</dbReference>
<evidence type="ECO:0000259" key="11">
    <source>
        <dbReference type="Pfam" id="PF05193"/>
    </source>
</evidence>
<dbReference type="OrthoDB" id="952271at2759"/>
<keyword evidence="5" id="KW-0378">Hydrolase</keyword>
<keyword evidence="4" id="KW-0479">Metal-binding</keyword>
<evidence type="ECO:0000256" key="2">
    <source>
        <dbReference type="ARBA" id="ARBA00007261"/>
    </source>
</evidence>
<organism evidence="14 15">
    <name type="scientific">Thecamonas trahens ATCC 50062</name>
    <dbReference type="NCBI Taxonomy" id="461836"/>
    <lineage>
        <taxon>Eukaryota</taxon>
        <taxon>Apusozoa</taxon>
        <taxon>Apusomonadida</taxon>
        <taxon>Apusomonadidae</taxon>
        <taxon>Thecamonas</taxon>
    </lineage>
</organism>
<evidence type="ECO:0000256" key="6">
    <source>
        <dbReference type="ARBA" id="ARBA00022833"/>
    </source>
</evidence>
<feature type="domain" description="Coenzyme PQQ synthesis protein F-like C-terminal lobe" evidence="13">
    <location>
        <begin position="853"/>
        <end position="953"/>
    </location>
</feature>
<dbReference type="GO" id="GO:0046872">
    <property type="term" value="F:metal ion binding"/>
    <property type="evidence" value="ECO:0007669"/>
    <property type="project" value="UniProtKB-KW"/>
</dbReference>
<evidence type="ECO:0000256" key="8">
    <source>
        <dbReference type="RuleBase" id="RU004447"/>
    </source>
</evidence>
<keyword evidence="7" id="KW-0482">Metalloprotease</keyword>
<dbReference type="GO" id="GO:0005739">
    <property type="term" value="C:mitochondrion"/>
    <property type="evidence" value="ECO:0007669"/>
    <property type="project" value="TreeGrafter"/>
</dbReference>
<evidence type="ECO:0000256" key="1">
    <source>
        <dbReference type="ARBA" id="ARBA00001947"/>
    </source>
</evidence>
<feature type="compositionally biased region" description="Low complexity" evidence="9">
    <location>
        <begin position="1082"/>
        <end position="1091"/>
    </location>
</feature>
<dbReference type="Pfam" id="PF00675">
    <property type="entry name" value="Peptidase_M16"/>
    <property type="match status" value="1"/>
</dbReference>
<evidence type="ECO:0000259" key="12">
    <source>
        <dbReference type="Pfam" id="PF16187"/>
    </source>
</evidence>
<dbReference type="Proteomes" id="UP000054408">
    <property type="component" value="Unassembled WGS sequence"/>
</dbReference>
<dbReference type="InterPro" id="IPR011765">
    <property type="entry name" value="Pept_M16_N"/>
</dbReference>
<evidence type="ECO:0000256" key="7">
    <source>
        <dbReference type="ARBA" id="ARBA00023049"/>
    </source>
</evidence>
<dbReference type="InterPro" id="IPR001431">
    <property type="entry name" value="Pept_M16_Zn_BS"/>
</dbReference>
<evidence type="ECO:0000313" key="15">
    <source>
        <dbReference type="Proteomes" id="UP000054408"/>
    </source>
</evidence>
<dbReference type="GeneID" id="25560738"/>
<feature type="region of interest" description="Disordered" evidence="9">
    <location>
        <begin position="1077"/>
        <end position="1097"/>
    </location>
</feature>
<dbReference type="STRING" id="461836.A0A0L0DIM3"/>
<dbReference type="SUPFAM" id="SSF63411">
    <property type="entry name" value="LuxS/MPP-like metallohydrolase"/>
    <property type="match status" value="4"/>
</dbReference>
<evidence type="ECO:0000259" key="13">
    <source>
        <dbReference type="Pfam" id="PF22456"/>
    </source>
</evidence>
<dbReference type="Pfam" id="PF05193">
    <property type="entry name" value="Peptidase_M16_C"/>
    <property type="match status" value="1"/>
</dbReference>
<dbReference type="InterPro" id="IPR007863">
    <property type="entry name" value="Peptidase_M16_C"/>
</dbReference>
<gene>
    <name evidence="14" type="ORF">AMSG_00964</name>
</gene>
<comment type="cofactor">
    <cofactor evidence="1">
        <name>Zn(2+)</name>
        <dbReference type="ChEBI" id="CHEBI:29105"/>
    </cofactor>
</comment>
<dbReference type="GO" id="GO:0043171">
    <property type="term" value="P:peptide catabolic process"/>
    <property type="evidence" value="ECO:0007669"/>
    <property type="project" value="TreeGrafter"/>
</dbReference>
<feature type="domain" description="Peptidase M16 N-terminal" evidence="10">
    <location>
        <begin position="55"/>
        <end position="172"/>
    </location>
</feature>
<dbReference type="PANTHER" id="PTHR43690:SF18">
    <property type="entry name" value="INSULIN-DEGRADING ENZYME-RELATED"/>
    <property type="match status" value="1"/>
</dbReference>
<evidence type="ECO:0000256" key="3">
    <source>
        <dbReference type="ARBA" id="ARBA00022670"/>
    </source>
</evidence>
<evidence type="ECO:0000256" key="4">
    <source>
        <dbReference type="ARBA" id="ARBA00022723"/>
    </source>
</evidence>
<dbReference type="eggNOG" id="KOG0959">
    <property type="taxonomic scope" value="Eukaryota"/>
</dbReference>
<dbReference type="Pfam" id="PF22456">
    <property type="entry name" value="PqqF-like_C_4"/>
    <property type="match status" value="1"/>
</dbReference>
<comment type="similarity">
    <text evidence="2 8">Belongs to the peptidase M16 family.</text>
</comment>
<evidence type="ECO:0000256" key="9">
    <source>
        <dbReference type="SAM" id="MobiDB-lite"/>
    </source>
</evidence>
<evidence type="ECO:0000313" key="14">
    <source>
        <dbReference type="EMBL" id="KNC52137.1"/>
    </source>
</evidence>
<evidence type="ECO:0000259" key="10">
    <source>
        <dbReference type="Pfam" id="PF00675"/>
    </source>
</evidence>
<dbReference type="AlphaFoldDB" id="A0A0L0DIM3"/>
<dbReference type="EMBL" id="GL349436">
    <property type="protein sequence ID" value="KNC52137.1"/>
    <property type="molecule type" value="Genomic_DNA"/>
</dbReference>